<dbReference type="GO" id="GO:0016020">
    <property type="term" value="C:membrane"/>
    <property type="evidence" value="ECO:0007669"/>
    <property type="project" value="UniProtKB-SubCell"/>
</dbReference>
<evidence type="ECO:0000313" key="11">
    <source>
        <dbReference type="EMBL" id="CAG9334240.1"/>
    </source>
</evidence>
<sequence length="343" mass="38923">MSSTKQHLIIPSKIKYKYLYLGIYSASSKSFSYSLYATASSEIPCYNGCSGNGLCSSGLCNCTEGFIGRDCSVRSTKLALEIQATLSLSSCCWKYADLSLLDYSKDLQINITSSTYIDIYMKPYDLYEYNSVLPSKLESEAHKYGYNTFSFKISLKNIGPWYFAFYNPSHSTSTFTLTTRTVDSSSSSSSNIIYIIASVSAAVFLITLIFAIYKIKTHNKASTVSEDSIRPEFIDKNFPKIAFKKRKHKANCKDCAICLDKFKDSDMIRELACSHIYHARCIDLWFERNTFCCLCKREIMSENIENRLGLSETFGNMSEIVMEELESPTVTTENQEQVILQRF</sequence>
<keyword evidence="5" id="KW-0862">Zinc</keyword>
<organism evidence="11 12">
    <name type="scientific">Blepharisma stoltei</name>
    <dbReference type="NCBI Taxonomy" id="1481888"/>
    <lineage>
        <taxon>Eukaryota</taxon>
        <taxon>Sar</taxon>
        <taxon>Alveolata</taxon>
        <taxon>Ciliophora</taxon>
        <taxon>Postciliodesmatophora</taxon>
        <taxon>Heterotrichea</taxon>
        <taxon>Heterotrichida</taxon>
        <taxon>Blepharismidae</taxon>
        <taxon>Blepharisma</taxon>
    </lineage>
</organism>
<evidence type="ECO:0000256" key="6">
    <source>
        <dbReference type="ARBA" id="ARBA00022989"/>
    </source>
</evidence>
<dbReference type="GO" id="GO:0008270">
    <property type="term" value="F:zinc ion binding"/>
    <property type="evidence" value="ECO:0007669"/>
    <property type="project" value="UniProtKB-KW"/>
</dbReference>
<keyword evidence="3" id="KW-0479">Metal-binding</keyword>
<evidence type="ECO:0000256" key="3">
    <source>
        <dbReference type="ARBA" id="ARBA00022723"/>
    </source>
</evidence>
<keyword evidence="12" id="KW-1185">Reference proteome</keyword>
<keyword evidence="2 9" id="KW-0812">Transmembrane</keyword>
<dbReference type="Pfam" id="PF17123">
    <property type="entry name" value="zf-RING_11"/>
    <property type="match status" value="1"/>
</dbReference>
<dbReference type="Gene3D" id="3.30.40.10">
    <property type="entry name" value="Zinc/RING finger domain, C3HC4 (zinc finger)"/>
    <property type="match status" value="1"/>
</dbReference>
<reference evidence="11" key="1">
    <citation type="submission" date="2021-09" db="EMBL/GenBank/DDBJ databases">
        <authorList>
            <consortium name="AG Swart"/>
            <person name="Singh M."/>
            <person name="Singh A."/>
            <person name="Seah K."/>
            <person name="Emmerich C."/>
        </authorList>
    </citation>
    <scope>NUCLEOTIDE SEQUENCE</scope>
    <source>
        <strain evidence="11">ATCC30299</strain>
    </source>
</reference>
<dbReference type="SMART" id="SM00184">
    <property type="entry name" value="RING"/>
    <property type="match status" value="1"/>
</dbReference>
<evidence type="ECO:0000259" key="10">
    <source>
        <dbReference type="PROSITE" id="PS50089"/>
    </source>
</evidence>
<proteinExistence type="predicted"/>
<evidence type="ECO:0000256" key="5">
    <source>
        <dbReference type="ARBA" id="ARBA00022833"/>
    </source>
</evidence>
<dbReference type="Proteomes" id="UP001162131">
    <property type="component" value="Unassembled WGS sequence"/>
</dbReference>
<comment type="caution">
    <text evidence="11">The sequence shown here is derived from an EMBL/GenBank/DDBJ whole genome shotgun (WGS) entry which is preliminary data.</text>
</comment>
<accession>A0AAU9KLH5</accession>
<dbReference type="AlphaFoldDB" id="A0AAU9KLH5"/>
<dbReference type="InterPro" id="IPR001841">
    <property type="entry name" value="Znf_RING"/>
</dbReference>
<dbReference type="PROSITE" id="PS50089">
    <property type="entry name" value="ZF_RING_2"/>
    <property type="match status" value="1"/>
</dbReference>
<evidence type="ECO:0000256" key="2">
    <source>
        <dbReference type="ARBA" id="ARBA00022692"/>
    </source>
</evidence>
<feature type="transmembrane region" description="Helical" evidence="9">
    <location>
        <begin position="192"/>
        <end position="213"/>
    </location>
</feature>
<dbReference type="Gene3D" id="2.60.120.260">
    <property type="entry name" value="Galactose-binding domain-like"/>
    <property type="match status" value="1"/>
</dbReference>
<evidence type="ECO:0000256" key="8">
    <source>
        <dbReference type="PROSITE-ProRule" id="PRU00175"/>
    </source>
</evidence>
<dbReference type="PANTHER" id="PTHR46539">
    <property type="entry name" value="E3 UBIQUITIN-PROTEIN LIGASE ATL42"/>
    <property type="match status" value="1"/>
</dbReference>
<dbReference type="InterPro" id="IPR013083">
    <property type="entry name" value="Znf_RING/FYVE/PHD"/>
</dbReference>
<protein>
    <recommendedName>
        <fullName evidence="10">RING-type domain-containing protein</fullName>
    </recommendedName>
</protein>
<keyword evidence="4 8" id="KW-0863">Zinc-finger</keyword>
<evidence type="ECO:0000256" key="4">
    <source>
        <dbReference type="ARBA" id="ARBA00022771"/>
    </source>
</evidence>
<evidence type="ECO:0000256" key="1">
    <source>
        <dbReference type="ARBA" id="ARBA00004370"/>
    </source>
</evidence>
<dbReference type="CDD" id="cd16454">
    <property type="entry name" value="RING-H2_PA-TM-RING"/>
    <property type="match status" value="1"/>
</dbReference>
<name>A0AAU9KLH5_9CILI</name>
<dbReference type="EMBL" id="CAJZBQ010000058">
    <property type="protein sequence ID" value="CAG9334240.1"/>
    <property type="molecule type" value="Genomic_DNA"/>
</dbReference>
<evidence type="ECO:0000256" key="7">
    <source>
        <dbReference type="ARBA" id="ARBA00023136"/>
    </source>
</evidence>
<evidence type="ECO:0000256" key="9">
    <source>
        <dbReference type="SAM" id="Phobius"/>
    </source>
</evidence>
<dbReference type="SUPFAM" id="SSF57850">
    <property type="entry name" value="RING/U-box"/>
    <property type="match status" value="1"/>
</dbReference>
<feature type="domain" description="RING-type" evidence="10">
    <location>
        <begin position="255"/>
        <end position="296"/>
    </location>
</feature>
<dbReference type="PANTHER" id="PTHR46539:SF1">
    <property type="entry name" value="E3 UBIQUITIN-PROTEIN LIGASE ATL42"/>
    <property type="match status" value="1"/>
</dbReference>
<keyword evidence="6 9" id="KW-1133">Transmembrane helix</keyword>
<keyword evidence="7 9" id="KW-0472">Membrane</keyword>
<evidence type="ECO:0000313" key="12">
    <source>
        <dbReference type="Proteomes" id="UP001162131"/>
    </source>
</evidence>
<gene>
    <name evidence="11" type="ORF">BSTOLATCC_MIC60860</name>
</gene>
<comment type="subcellular location">
    <subcellularLocation>
        <location evidence="1">Membrane</location>
    </subcellularLocation>
</comment>